<dbReference type="OrthoDB" id="9801358at2"/>
<dbReference type="RefSeq" id="WP_132848061.1">
    <property type="nucleotide sequence ID" value="NZ_CP058648.1"/>
</dbReference>
<gene>
    <name evidence="1" type="ORF">EDD79_101025</name>
</gene>
<dbReference type="GO" id="GO:0045892">
    <property type="term" value="P:negative regulation of DNA-templated transcription"/>
    <property type="evidence" value="ECO:0007669"/>
    <property type="project" value="InterPro"/>
</dbReference>
<evidence type="ECO:0000313" key="1">
    <source>
        <dbReference type="EMBL" id="TCQ03237.1"/>
    </source>
</evidence>
<proteinExistence type="predicted"/>
<sequence length="121" mass="13436">MKKMIIFEPAMCCSTGVCGPSVDEELLRVTTVINNLKSNGIIVERYNLTSSPQMFIDNKLINEIINKEGVDALPVTVVDGEVVKTKEYPTDLEFCDFLHVTEHNLMPAKKSCEACSLKCGH</sequence>
<dbReference type="Pfam" id="PF06953">
    <property type="entry name" value="ArsD"/>
    <property type="match status" value="1"/>
</dbReference>
<accession>A0A4R2TL75</accession>
<dbReference type="Proteomes" id="UP000295504">
    <property type="component" value="Unassembled WGS sequence"/>
</dbReference>
<keyword evidence="2" id="KW-1185">Reference proteome</keyword>
<dbReference type="GO" id="GO:0046685">
    <property type="term" value="P:response to arsenic-containing substance"/>
    <property type="evidence" value="ECO:0007669"/>
    <property type="project" value="InterPro"/>
</dbReference>
<protein>
    <submittedName>
        <fullName evidence="1">Arsenical resistance operon trans-acting repressor ArsD</fullName>
    </submittedName>
</protein>
<evidence type="ECO:0000313" key="2">
    <source>
        <dbReference type="Proteomes" id="UP000295504"/>
    </source>
</evidence>
<dbReference type="EMBL" id="SLYC01000010">
    <property type="protein sequence ID" value="TCQ03237.1"/>
    <property type="molecule type" value="Genomic_DNA"/>
</dbReference>
<organism evidence="1 2">
    <name type="scientific">Serpentinicella alkaliphila</name>
    <dbReference type="NCBI Taxonomy" id="1734049"/>
    <lineage>
        <taxon>Bacteria</taxon>
        <taxon>Bacillati</taxon>
        <taxon>Bacillota</taxon>
        <taxon>Clostridia</taxon>
        <taxon>Peptostreptococcales</taxon>
        <taxon>Natronincolaceae</taxon>
        <taxon>Serpentinicella</taxon>
    </lineage>
</organism>
<dbReference type="NCBIfam" id="NF033727">
    <property type="entry name" value="chaperon_ArsD"/>
    <property type="match status" value="1"/>
</dbReference>
<name>A0A4R2TL75_9FIRM</name>
<dbReference type="GO" id="GO:0003677">
    <property type="term" value="F:DNA binding"/>
    <property type="evidence" value="ECO:0007669"/>
    <property type="project" value="InterPro"/>
</dbReference>
<dbReference type="AlphaFoldDB" id="A0A4R2TL75"/>
<comment type="caution">
    <text evidence="1">The sequence shown here is derived from an EMBL/GenBank/DDBJ whole genome shotgun (WGS) entry which is preliminary data.</text>
</comment>
<dbReference type="Gene3D" id="3.40.30.10">
    <property type="entry name" value="Glutaredoxin"/>
    <property type="match status" value="1"/>
</dbReference>
<reference evidence="1 2" key="1">
    <citation type="submission" date="2019-03" db="EMBL/GenBank/DDBJ databases">
        <title>Genomic Encyclopedia of Type Strains, Phase IV (KMG-IV): sequencing the most valuable type-strain genomes for metagenomic binning, comparative biology and taxonomic classification.</title>
        <authorList>
            <person name="Goeker M."/>
        </authorList>
    </citation>
    <scope>NUCLEOTIDE SEQUENCE [LARGE SCALE GENOMIC DNA]</scope>
    <source>
        <strain evidence="1 2">DSM 100013</strain>
    </source>
</reference>
<dbReference type="InterPro" id="IPR010712">
    <property type="entry name" value="Arsenical-R_ArsD"/>
</dbReference>